<dbReference type="Proteomes" id="UP000230750">
    <property type="component" value="Unassembled WGS sequence"/>
</dbReference>
<organism evidence="1 2">
    <name type="scientific">Stichopus japonicus</name>
    <name type="common">Sea cucumber</name>
    <dbReference type="NCBI Taxonomy" id="307972"/>
    <lineage>
        <taxon>Eukaryota</taxon>
        <taxon>Metazoa</taxon>
        <taxon>Echinodermata</taxon>
        <taxon>Eleutherozoa</taxon>
        <taxon>Echinozoa</taxon>
        <taxon>Holothuroidea</taxon>
        <taxon>Aspidochirotacea</taxon>
        <taxon>Aspidochirotida</taxon>
        <taxon>Stichopodidae</taxon>
        <taxon>Apostichopus</taxon>
    </lineage>
</organism>
<dbReference type="OrthoDB" id="5986443at2759"/>
<reference evidence="1 2" key="1">
    <citation type="journal article" date="2017" name="PLoS Biol.">
        <title>The sea cucumber genome provides insights into morphological evolution and visceral regeneration.</title>
        <authorList>
            <person name="Zhang X."/>
            <person name="Sun L."/>
            <person name="Yuan J."/>
            <person name="Sun Y."/>
            <person name="Gao Y."/>
            <person name="Zhang L."/>
            <person name="Li S."/>
            <person name="Dai H."/>
            <person name="Hamel J.F."/>
            <person name="Liu C."/>
            <person name="Yu Y."/>
            <person name="Liu S."/>
            <person name="Lin W."/>
            <person name="Guo K."/>
            <person name="Jin S."/>
            <person name="Xu P."/>
            <person name="Storey K.B."/>
            <person name="Huan P."/>
            <person name="Zhang T."/>
            <person name="Zhou Y."/>
            <person name="Zhang J."/>
            <person name="Lin C."/>
            <person name="Li X."/>
            <person name="Xing L."/>
            <person name="Huo D."/>
            <person name="Sun M."/>
            <person name="Wang L."/>
            <person name="Mercier A."/>
            <person name="Li F."/>
            <person name="Yang H."/>
            <person name="Xiang J."/>
        </authorList>
    </citation>
    <scope>NUCLEOTIDE SEQUENCE [LARGE SCALE GENOMIC DNA]</scope>
    <source>
        <strain evidence="1">Shaxun</strain>
        <tissue evidence="1">Muscle</tissue>
    </source>
</reference>
<dbReference type="PANTHER" id="PTHR46704">
    <property type="entry name" value="CXC DOMAIN-CONTAINING PROTEIN-RELATED"/>
    <property type="match status" value="1"/>
</dbReference>
<dbReference type="PANTHER" id="PTHR46704:SF9">
    <property type="entry name" value="BHLH DOMAIN-CONTAINING PROTEIN"/>
    <property type="match status" value="1"/>
</dbReference>
<protein>
    <submittedName>
        <fullName evidence="1">Uncharacterized protein</fullName>
    </submittedName>
</protein>
<keyword evidence="2" id="KW-1185">Reference proteome</keyword>
<accession>A0A2G8K6X2</accession>
<name>A0A2G8K6X2_STIJA</name>
<proteinExistence type="predicted"/>
<gene>
    <name evidence="1" type="ORF">BSL78_19393</name>
</gene>
<dbReference type="EMBL" id="MRZV01000827">
    <property type="protein sequence ID" value="PIK43758.1"/>
    <property type="molecule type" value="Genomic_DNA"/>
</dbReference>
<evidence type="ECO:0000313" key="2">
    <source>
        <dbReference type="Proteomes" id="UP000230750"/>
    </source>
</evidence>
<evidence type="ECO:0000313" key="1">
    <source>
        <dbReference type="EMBL" id="PIK43758.1"/>
    </source>
</evidence>
<sequence length="178" mass="20333">MLVYILDVICRHGRATVGPCVHQEKTGCCICMHQGHNPCFAYEQHHYGVICHLFSNDEMPVDNPEVYDYFMKGGFSVQIGSTNPFGRIPVDQTTEETVNKDTETSGGTKGFSLKPEAIRRYYHTAEYRSMYLRQLREMTGLGGANFDHADLHQPRIQKDEKDIRSVLDLVENSWDQSI</sequence>
<dbReference type="AlphaFoldDB" id="A0A2G8K6X2"/>
<comment type="caution">
    <text evidence="1">The sequence shown here is derived from an EMBL/GenBank/DDBJ whole genome shotgun (WGS) entry which is preliminary data.</text>
</comment>